<sequence>MAALLRTRLFAVYVVLVAATCVSWILGADHGSGSHTTVAAIVLVVAFVKVWLVGHEFMELGGALQPLKGIFEAYVVVVLAVLLVLYNVV</sequence>
<feature type="transmembrane region" description="Helical" evidence="6">
    <location>
        <begin position="7"/>
        <end position="26"/>
    </location>
</feature>
<organism evidence="7">
    <name type="scientific">Paraconexibacter sp. AEG42_29</name>
    <dbReference type="NCBI Taxonomy" id="2997339"/>
    <lineage>
        <taxon>Bacteria</taxon>
        <taxon>Bacillati</taxon>
        <taxon>Actinomycetota</taxon>
        <taxon>Thermoleophilia</taxon>
        <taxon>Solirubrobacterales</taxon>
        <taxon>Paraconexibacteraceae</taxon>
        <taxon>Paraconexibacter</taxon>
    </lineage>
</organism>
<feature type="transmembrane region" description="Helical" evidence="6">
    <location>
        <begin position="38"/>
        <end position="58"/>
    </location>
</feature>
<dbReference type="RefSeq" id="WP_354698901.1">
    <property type="nucleotide sequence ID" value="NZ_CP114014.1"/>
</dbReference>
<dbReference type="Pfam" id="PF03626">
    <property type="entry name" value="COX4_pro"/>
    <property type="match status" value="1"/>
</dbReference>
<evidence type="ECO:0000256" key="1">
    <source>
        <dbReference type="ARBA" id="ARBA00004651"/>
    </source>
</evidence>
<evidence type="ECO:0000256" key="2">
    <source>
        <dbReference type="ARBA" id="ARBA00022475"/>
    </source>
</evidence>
<dbReference type="KEGG" id="parq:DSM112329_04599"/>
<evidence type="ECO:0000256" key="4">
    <source>
        <dbReference type="ARBA" id="ARBA00022989"/>
    </source>
</evidence>
<feature type="transmembrane region" description="Helical" evidence="6">
    <location>
        <begin position="70"/>
        <end position="88"/>
    </location>
</feature>
<evidence type="ECO:0000256" key="3">
    <source>
        <dbReference type="ARBA" id="ARBA00022692"/>
    </source>
</evidence>
<dbReference type="InterPro" id="IPR005171">
    <property type="entry name" value="Cyt_c_oxidase_su4_prok"/>
</dbReference>
<dbReference type="EMBL" id="CP114014">
    <property type="protein sequence ID" value="XAY07709.1"/>
    <property type="molecule type" value="Genomic_DNA"/>
</dbReference>
<dbReference type="GO" id="GO:0005886">
    <property type="term" value="C:plasma membrane"/>
    <property type="evidence" value="ECO:0007669"/>
    <property type="project" value="UniProtKB-SubCell"/>
</dbReference>
<reference evidence="7" key="1">
    <citation type="submission" date="2022-12" db="EMBL/GenBank/DDBJ databases">
        <title>Paraconexibacter alkalitolerans sp. nov. and Baekduia alba sp. nov., isolated from soil and emended description of the genera Paraconexibacter (Chun et al., 2020) and Baekduia (An et al., 2020).</title>
        <authorList>
            <person name="Vieira S."/>
            <person name="Huber K.J."/>
            <person name="Geppert A."/>
            <person name="Wolf J."/>
            <person name="Neumann-Schaal M."/>
            <person name="Muesken M."/>
            <person name="Overmann J."/>
        </authorList>
    </citation>
    <scope>NUCLEOTIDE SEQUENCE</scope>
    <source>
        <strain evidence="7">AEG42_29</strain>
    </source>
</reference>
<evidence type="ECO:0000256" key="6">
    <source>
        <dbReference type="SAM" id="Phobius"/>
    </source>
</evidence>
<keyword evidence="5 6" id="KW-0472">Membrane</keyword>
<protein>
    <recommendedName>
        <fullName evidence="8">Prokaryotic cytochrome C oxidase subunit IV family protein</fullName>
    </recommendedName>
</protein>
<proteinExistence type="predicted"/>
<comment type="subcellular location">
    <subcellularLocation>
        <location evidence="1">Cell membrane</location>
        <topology evidence="1">Multi-pass membrane protein</topology>
    </subcellularLocation>
</comment>
<keyword evidence="4 6" id="KW-1133">Transmembrane helix</keyword>
<dbReference type="AlphaFoldDB" id="A0AAU7B1B9"/>
<evidence type="ECO:0008006" key="8">
    <source>
        <dbReference type="Google" id="ProtNLM"/>
    </source>
</evidence>
<evidence type="ECO:0000313" key="7">
    <source>
        <dbReference type="EMBL" id="XAY07709.1"/>
    </source>
</evidence>
<accession>A0AAU7B1B9</accession>
<evidence type="ECO:0000256" key="5">
    <source>
        <dbReference type="ARBA" id="ARBA00023136"/>
    </source>
</evidence>
<gene>
    <name evidence="7" type="ORF">DSM112329_04599</name>
</gene>
<name>A0AAU7B1B9_9ACTN</name>
<keyword evidence="3 6" id="KW-0812">Transmembrane</keyword>
<keyword evidence="2" id="KW-1003">Cell membrane</keyword>